<protein>
    <submittedName>
        <fullName evidence="1">Uncharacterized protein</fullName>
    </submittedName>
</protein>
<name>A0A1X7U084_AMPQE</name>
<dbReference type="AlphaFoldDB" id="A0A1X7U084"/>
<dbReference type="EnsemblMetazoa" id="Aqu2.1.21195_001">
    <property type="protein sequence ID" value="Aqu2.1.21195_001"/>
    <property type="gene ID" value="Aqu2.1.21195"/>
</dbReference>
<evidence type="ECO:0000313" key="1">
    <source>
        <dbReference type="EnsemblMetazoa" id="Aqu2.1.21195_001"/>
    </source>
</evidence>
<dbReference type="InParanoid" id="A0A1X7U084"/>
<reference evidence="1" key="1">
    <citation type="submission" date="2017-05" db="UniProtKB">
        <authorList>
            <consortium name="EnsemblMetazoa"/>
        </authorList>
    </citation>
    <scope>IDENTIFICATION</scope>
</reference>
<accession>A0A1X7U084</accession>
<organism evidence="1">
    <name type="scientific">Amphimedon queenslandica</name>
    <name type="common">Sponge</name>
    <dbReference type="NCBI Taxonomy" id="400682"/>
    <lineage>
        <taxon>Eukaryota</taxon>
        <taxon>Metazoa</taxon>
        <taxon>Porifera</taxon>
        <taxon>Demospongiae</taxon>
        <taxon>Heteroscleromorpha</taxon>
        <taxon>Haplosclerida</taxon>
        <taxon>Niphatidae</taxon>
        <taxon>Amphimedon</taxon>
    </lineage>
</organism>
<proteinExistence type="predicted"/>
<sequence length="35" mass="4191">TVLSYSYCSGNVNDDPFAEVRRWSLYLIMWQYVTI</sequence>